<dbReference type="Proteomes" id="UP001597214">
    <property type="component" value="Unassembled WGS sequence"/>
</dbReference>
<reference evidence="2" key="1">
    <citation type="journal article" date="2019" name="Int. J. Syst. Evol. Microbiol.">
        <title>The Global Catalogue of Microorganisms (GCM) 10K type strain sequencing project: providing services to taxonomists for standard genome sequencing and annotation.</title>
        <authorList>
            <consortium name="The Broad Institute Genomics Platform"/>
            <consortium name="The Broad Institute Genome Sequencing Center for Infectious Disease"/>
            <person name="Wu L."/>
            <person name="Ma J."/>
        </authorList>
    </citation>
    <scope>NUCLEOTIDE SEQUENCE [LARGE SCALE GENOMIC DNA]</scope>
    <source>
        <strain evidence="2">CCUG 49339</strain>
    </source>
</reference>
<organism evidence="1 2">
    <name type="scientific">Bacillus salitolerans</name>
    <dbReference type="NCBI Taxonomy" id="1437434"/>
    <lineage>
        <taxon>Bacteria</taxon>
        <taxon>Bacillati</taxon>
        <taxon>Bacillota</taxon>
        <taxon>Bacilli</taxon>
        <taxon>Bacillales</taxon>
        <taxon>Bacillaceae</taxon>
        <taxon>Bacillus</taxon>
    </lineage>
</organism>
<dbReference type="Gene3D" id="3.30.460.10">
    <property type="entry name" value="Beta Polymerase, domain 2"/>
    <property type="match status" value="1"/>
</dbReference>
<evidence type="ECO:0000313" key="1">
    <source>
        <dbReference type="EMBL" id="MFD1737612.1"/>
    </source>
</evidence>
<protein>
    <submittedName>
        <fullName evidence="1">GrpB family protein</fullName>
    </submittedName>
</protein>
<dbReference type="PANTHER" id="PTHR34822:SF1">
    <property type="entry name" value="GRPB FAMILY PROTEIN"/>
    <property type="match status" value="1"/>
</dbReference>
<accession>A0ABW4LRD0</accession>
<dbReference type="SUPFAM" id="SSF81301">
    <property type="entry name" value="Nucleotidyltransferase"/>
    <property type="match status" value="1"/>
</dbReference>
<comment type="caution">
    <text evidence="1">The sequence shown here is derived from an EMBL/GenBank/DDBJ whole genome shotgun (WGS) entry which is preliminary data.</text>
</comment>
<dbReference type="Pfam" id="PF04229">
    <property type="entry name" value="GrpB"/>
    <property type="match status" value="1"/>
</dbReference>
<dbReference type="EMBL" id="JBHUEM010000021">
    <property type="protein sequence ID" value="MFD1737612.1"/>
    <property type="molecule type" value="Genomic_DNA"/>
</dbReference>
<dbReference type="PANTHER" id="PTHR34822">
    <property type="entry name" value="GRPB DOMAIN PROTEIN (AFU_ORTHOLOGUE AFUA_1G01530)"/>
    <property type="match status" value="1"/>
</dbReference>
<gene>
    <name evidence="1" type="ORF">ACFSCX_13765</name>
</gene>
<proteinExistence type="predicted"/>
<evidence type="ECO:0000313" key="2">
    <source>
        <dbReference type="Proteomes" id="UP001597214"/>
    </source>
</evidence>
<dbReference type="InterPro" id="IPR043519">
    <property type="entry name" value="NT_sf"/>
</dbReference>
<keyword evidence="2" id="KW-1185">Reference proteome</keyword>
<name>A0ABW4LRD0_9BACI</name>
<sequence>MTRVNFINSSQIYENTEKTFFSHKMLIKERLPEADVQHVGSSAIPNSLTKGDIDIQVRVVSDQFPEAVKVLSLLYKLNEGSVKTETFRAFKDDSIDPPLGVQLTIIDSEFDFFWKFRDVLLLNHQYRFEYDKLKKKYEGKEMDEYREAKNEFFLNMMKTPEFNKLK</sequence>
<dbReference type="InterPro" id="IPR007344">
    <property type="entry name" value="GrpB/CoaE"/>
</dbReference>
<dbReference type="RefSeq" id="WP_377928832.1">
    <property type="nucleotide sequence ID" value="NZ_JBHUEM010000021.1"/>
</dbReference>